<evidence type="ECO:0000313" key="3">
    <source>
        <dbReference type="Proteomes" id="UP001430755"/>
    </source>
</evidence>
<gene>
    <name evidence="2" type="ORF">LPT13_08795</name>
</gene>
<accession>A0ABS9WJ11</accession>
<sequence length="404" mass="42749">MDSMERGLAEARAYLAGNAALRQAVGAAPGAVLEPRPLGMGEHNLNYAFADPADGRRFVLRVNVTRQPFHDNQVRYEFDALTALAPSGRVPAPLYLDDGPDAPGHGALVIGFCEGDELDFDRLRPGDLRCAAQLMADVHAVPVGPNCPLHRPTDPLRELFGECLARFDLYRASPAEDPRITRWVNALTAAAAAVADTPAAPGDCAHIVNTEPLPSHFLIPAAAAAEAARAGADDEGVGRGADVPTASAAAAPATRGGGGVSLAVGVAHPAGGAGARGRLCAAPGSFVDWERPVIGDVAQDVAFFTAPTTTFWDSDYLMGPDVAAAFVEDYWRAVDGRFSRGAFDARYRAFRMMAALRAVAWCCRALAQFGADPRLHRTDRAVAKVPAYLSDEFLEMLARDCFGL</sequence>
<evidence type="ECO:0000313" key="2">
    <source>
        <dbReference type="EMBL" id="MCI2242447.1"/>
    </source>
</evidence>
<feature type="domain" description="Aminoglycoside phosphotransferase" evidence="1">
    <location>
        <begin position="36"/>
        <end position="192"/>
    </location>
</feature>
<name>A0ABS9WJ11_9ACTN</name>
<protein>
    <submittedName>
        <fullName evidence="2">Phosphotransferase</fullName>
    </submittedName>
</protein>
<comment type="caution">
    <text evidence="2">The sequence shown here is derived from an EMBL/GenBank/DDBJ whole genome shotgun (WGS) entry which is preliminary data.</text>
</comment>
<dbReference type="InterPro" id="IPR002575">
    <property type="entry name" value="Aminoglycoside_PTrfase"/>
</dbReference>
<dbReference type="EMBL" id="JAJMLW010000003">
    <property type="protein sequence ID" value="MCI2242447.1"/>
    <property type="molecule type" value="Genomic_DNA"/>
</dbReference>
<proteinExistence type="predicted"/>
<dbReference type="Gene3D" id="3.30.200.20">
    <property type="entry name" value="Phosphorylase Kinase, domain 1"/>
    <property type="match status" value="1"/>
</dbReference>
<dbReference type="SUPFAM" id="SSF56112">
    <property type="entry name" value="Protein kinase-like (PK-like)"/>
    <property type="match status" value="2"/>
</dbReference>
<dbReference type="Proteomes" id="UP001430755">
    <property type="component" value="Unassembled WGS sequence"/>
</dbReference>
<organism evidence="2 3">
    <name type="scientific">Adlercreutzia faecimuris</name>
    <dbReference type="NCBI Taxonomy" id="2897341"/>
    <lineage>
        <taxon>Bacteria</taxon>
        <taxon>Bacillati</taxon>
        <taxon>Actinomycetota</taxon>
        <taxon>Coriobacteriia</taxon>
        <taxon>Eggerthellales</taxon>
        <taxon>Eggerthellaceae</taxon>
        <taxon>Adlercreutzia</taxon>
    </lineage>
</organism>
<dbReference type="RefSeq" id="WP_242165724.1">
    <property type="nucleotide sequence ID" value="NZ_JAJMLW010000003.1"/>
</dbReference>
<dbReference type="InterPro" id="IPR011009">
    <property type="entry name" value="Kinase-like_dom_sf"/>
</dbReference>
<evidence type="ECO:0000259" key="1">
    <source>
        <dbReference type="Pfam" id="PF01636"/>
    </source>
</evidence>
<reference evidence="2" key="1">
    <citation type="submission" date="2021-11" db="EMBL/GenBank/DDBJ databases">
        <title>A Novel Adlercreutzia Species, isolated from a Allomyrina dichotoma larva feces.</title>
        <authorList>
            <person name="Suh M.K."/>
        </authorList>
    </citation>
    <scope>NUCLEOTIDE SEQUENCE</scope>
    <source>
        <strain evidence="2">JBNU-10</strain>
    </source>
</reference>
<keyword evidence="3" id="KW-1185">Reference proteome</keyword>
<dbReference type="Pfam" id="PF01636">
    <property type="entry name" value="APH"/>
    <property type="match status" value="1"/>
</dbReference>